<evidence type="ECO:0000256" key="2">
    <source>
        <dbReference type="ARBA" id="ARBA00012513"/>
    </source>
</evidence>
<dbReference type="Gene3D" id="2.130.10.30">
    <property type="entry name" value="Regulator of chromosome condensation 1/beta-lactamase-inhibitor protein II"/>
    <property type="match status" value="2"/>
</dbReference>
<evidence type="ECO:0000256" key="7">
    <source>
        <dbReference type="ARBA" id="ARBA00023157"/>
    </source>
</evidence>
<dbReference type="GO" id="GO:0004674">
    <property type="term" value="F:protein serine/threonine kinase activity"/>
    <property type="evidence" value="ECO:0007669"/>
    <property type="project" value="UniProtKB-KW"/>
</dbReference>
<comment type="catalytic activity">
    <reaction evidence="11">
        <text>L-seryl-[protein] + ATP = O-phospho-L-seryl-[protein] + ADP + H(+)</text>
        <dbReference type="Rhea" id="RHEA:17989"/>
        <dbReference type="Rhea" id="RHEA-COMP:9863"/>
        <dbReference type="Rhea" id="RHEA-COMP:11604"/>
        <dbReference type="ChEBI" id="CHEBI:15378"/>
        <dbReference type="ChEBI" id="CHEBI:29999"/>
        <dbReference type="ChEBI" id="CHEBI:30616"/>
        <dbReference type="ChEBI" id="CHEBI:83421"/>
        <dbReference type="ChEBI" id="CHEBI:456216"/>
        <dbReference type="EC" id="2.7.11.1"/>
    </reaction>
</comment>
<dbReference type="EC" id="2.7.11.1" evidence="2"/>
<name>A0A812S200_SYMPI</name>
<evidence type="ECO:0000256" key="10">
    <source>
        <dbReference type="ARBA" id="ARBA00047899"/>
    </source>
</evidence>
<gene>
    <name evidence="12" type="primary">CR4</name>
    <name evidence="12" type="ORF">SPIL2461_LOCUS11626</name>
</gene>
<evidence type="ECO:0000256" key="9">
    <source>
        <dbReference type="ARBA" id="ARBA00023180"/>
    </source>
</evidence>
<dbReference type="PANTHER" id="PTHR47460">
    <property type="entry name" value="SERINE/THREONINE-PROTEIN KINASE-LIKE PROTEIN ACR4"/>
    <property type="match status" value="1"/>
</dbReference>
<dbReference type="GO" id="GO:0016020">
    <property type="term" value="C:membrane"/>
    <property type="evidence" value="ECO:0007669"/>
    <property type="project" value="UniProtKB-SubCell"/>
</dbReference>
<keyword evidence="13" id="KW-1185">Reference proteome</keyword>
<dbReference type="InterPro" id="IPR009091">
    <property type="entry name" value="RCC1/BLIP-II"/>
</dbReference>
<reference evidence="12" key="1">
    <citation type="submission" date="2021-02" db="EMBL/GenBank/DDBJ databases">
        <authorList>
            <person name="Dougan E. K."/>
            <person name="Rhodes N."/>
            <person name="Thang M."/>
            <person name="Chan C."/>
        </authorList>
    </citation>
    <scope>NUCLEOTIDE SEQUENCE</scope>
</reference>
<feature type="non-terminal residue" evidence="12">
    <location>
        <position position="1"/>
    </location>
</feature>
<comment type="subcellular location">
    <subcellularLocation>
        <location evidence="1">Membrane</location>
        <topology evidence="1">Single-pass type I membrane protein</topology>
    </subcellularLocation>
</comment>
<keyword evidence="3" id="KW-0812">Transmembrane</keyword>
<evidence type="ECO:0000313" key="12">
    <source>
        <dbReference type="EMBL" id="CAE7463908.1"/>
    </source>
</evidence>
<dbReference type="Proteomes" id="UP000649617">
    <property type="component" value="Unassembled WGS sequence"/>
</dbReference>
<evidence type="ECO:0000256" key="6">
    <source>
        <dbReference type="ARBA" id="ARBA00023136"/>
    </source>
</evidence>
<keyword evidence="9" id="KW-0325">Glycoprotein</keyword>
<evidence type="ECO:0000256" key="8">
    <source>
        <dbReference type="ARBA" id="ARBA00023170"/>
    </source>
</evidence>
<keyword evidence="6" id="KW-0472">Membrane</keyword>
<evidence type="ECO:0000256" key="1">
    <source>
        <dbReference type="ARBA" id="ARBA00004479"/>
    </source>
</evidence>
<sequence>MHAGIGANETGPGGYSRRAVRRKLLKRKLRRQLTANKWKQEKKRRTSTTSTTTMATTTSATAITNARTRTFSAGVGITCALNQEGFPQCFGNPVTIGEVPQVKLSEVACLDFCCGVKQLDSRPICWGGQTTPSSALNIPAVAVKGISVRIFQACALNEDDEAFCWGLEENEQLEIPPIKLTEIAAFDADVGVGGDNENFACGIQQSDGLPSCWGSSGSTSSRTDTTAIETPLSAISSTGVGTCGMRQSDGTVVCWGEPQIQDWGIPAELPFKQISIGIGLCGIQAVDDKVACFGVLPFLGLPESEEGFTEISLGFFHACGRTLSGVLECWGVGLNGETSVPPELNA</sequence>
<evidence type="ECO:0000256" key="4">
    <source>
        <dbReference type="ARBA" id="ARBA00022729"/>
    </source>
</evidence>
<evidence type="ECO:0000256" key="11">
    <source>
        <dbReference type="ARBA" id="ARBA00048679"/>
    </source>
</evidence>
<evidence type="ECO:0000256" key="3">
    <source>
        <dbReference type="ARBA" id="ARBA00022692"/>
    </source>
</evidence>
<dbReference type="AlphaFoldDB" id="A0A812S200"/>
<evidence type="ECO:0000256" key="5">
    <source>
        <dbReference type="ARBA" id="ARBA00022989"/>
    </source>
</evidence>
<comment type="catalytic activity">
    <reaction evidence="10">
        <text>L-threonyl-[protein] + ATP = O-phospho-L-threonyl-[protein] + ADP + H(+)</text>
        <dbReference type="Rhea" id="RHEA:46608"/>
        <dbReference type="Rhea" id="RHEA-COMP:11060"/>
        <dbReference type="Rhea" id="RHEA-COMP:11605"/>
        <dbReference type="ChEBI" id="CHEBI:15378"/>
        <dbReference type="ChEBI" id="CHEBI:30013"/>
        <dbReference type="ChEBI" id="CHEBI:30616"/>
        <dbReference type="ChEBI" id="CHEBI:61977"/>
        <dbReference type="ChEBI" id="CHEBI:456216"/>
        <dbReference type="EC" id="2.7.11.1"/>
    </reaction>
</comment>
<dbReference type="EMBL" id="CAJNIZ010022758">
    <property type="protein sequence ID" value="CAE7463908.1"/>
    <property type="molecule type" value="Genomic_DNA"/>
</dbReference>
<evidence type="ECO:0000313" key="13">
    <source>
        <dbReference type="Proteomes" id="UP000649617"/>
    </source>
</evidence>
<keyword evidence="7" id="KW-1015">Disulfide bond</keyword>
<dbReference type="PANTHER" id="PTHR47460:SF1">
    <property type="entry name" value="SERINE_THREONINE-PROTEIN KINASE-LIKE PROTEIN ACR4"/>
    <property type="match status" value="1"/>
</dbReference>
<keyword evidence="4" id="KW-0732">Signal</keyword>
<accession>A0A812S200</accession>
<comment type="caution">
    <text evidence="12">The sequence shown here is derived from an EMBL/GenBank/DDBJ whole genome shotgun (WGS) entry which is preliminary data.</text>
</comment>
<dbReference type="OrthoDB" id="61110at2759"/>
<protein>
    <recommendedName>
        <fullName evidence="2">non-specific serine/threonine protein kinase</fullName>
        <ecNumber evidence="2">2.7.11.1</ecNumber>
    </recommendedName>
</protein>
<dbReference type="SUPFAM" id="SSF50985">
    <property type="entry name" value="RCC1/BLIP-II"/>
    <property type="match status" value="1"/>
</dbReference>
<organism evidence="12 13">
    <name type="scientific">Symbiodinium pilosum</name>
    <name type="common">Dinoflagellate</name>
    <dbReference type="NCBI Taxonomy" id="2952"/>
    <lineage>
        <taxon>Eukaryota</taxon>
        <taxon>Sar</taxon>
        <taxon>Alveolata</taxon>
        <taxon>Dinophyceae</taxon>
        <taxon>Suessiales</taxon>
        <taxon>Symbiodiniaceae</taxon>
        <taxon>Symbiodinium</taxon>
    </lineage>
</organism>
<proteinExistence type="predicted"/>
<keyword evidence="5" id="KW-1133">Transmembrane helix</keyword>
<keyword evidence="8" id="KW-0675">Receptor</keyword>